<dbReference type="Gene3D" id="1.10.287.10">
    <property type="entry name" value="S15/NS1, RNA-binding"/>
    <property type="match status" value="1"/>
</dbReference>
<reference evidence="9" key="1">
    <citation type="journal article" date="2011" name="J. Bacteriol.">
        <title>Genome Sequence of Weissella thailandensis fsh4-2.</title>
        <authorList>
            <person name="Benomar N."/>
            <person name="Abriouel H."/>
            <person name="Lee H."/>
            <person name="Cho G.S."/>
            <person name="Huch M."/>
            <person name="Pulido R.P."/>
            <person name="Holzapfel W.H."/>
            <person name="Galvez A."/>
            <person name="Franz C.M."/>
        </authorList>
    </citation>
    <scope>NUCLEOTIDE SEQUENCE</scope>
    <source>
        <strain evidence="9">Fsh4-2</strain>
    </source>
</reference>
<dbReference type="SMART" id="SM01387">
    <property type="entry name" value="Ribosomal_S15"/>
    <property type="match status" value="1"/>
</dbReference>
<evidence type="ECO:0000256" key="5">
    <source>
        <dbReference type="ARBA" id="ARBA00064542"/>
    </source>
</evidence>
<accession>G0UF38</accession>
<dbReference type="InterPro" id="IPR009068">
    <property type="entry name" value="uS15_NS1_RNA-bd_sf"/>
</dbReference>
<dbReference type="PROSITE" id="PS00362">
    <property type="entry name" value="RIBOSOMAL_S15"/>
    <property type="match status" value="1"/>
</dbReference>
<dbReference type="GO" id="GO:0019843">
    <property type="term" value="F:rRNA binding"/>
    <property type="evidence" value="ECO:0007669"/>
    <property type="project" value="UniProtKB-UniRule"/>
</dbReference>
<dbReference type="CDD" id="cd00353">
    <property type="entry name" value="Ribosomal_S15p_S13e"/>
    <property type="match status" value="1"/>
</dbReference>
<evidence type="ECO:0000256" key="7">
    <source>
        <dbReference type="RuleBase" id="RU003919"/>
    </source>
</evidence>
<keyword evidence="4 6" id="KW-0687">Ribonucleoprotein</keyword>
<dbReference type="NCBIfam" id="TIGR00952">
    <property type="entry name" value="S15_bact"/>
    <property type="match status" value="1"/>
</dbReference>
<keyword evidence="2 6" id="KW-0694">RNA-binding</keyword>
<name>G0UF38_9LACO</name>
<protein>
    <recommendedName>
        <fullName evidence="6">Small ribosomal subunit protein uS15</fullName>
    </recommendedName>
</protein>
<keyword evidence="1 6" id="KW-0699">rRNA-binding</keyword>
<reference evidence="9" key="2">
    <citation type="submission" date="2011-07" db="EMBL/GenBank/DDBJ databases">
        <authorList>
            <person name="Franz C."/>
        </authorList>
    </citation>
    <scope>NUCLEOTIDE SEQUENCE</scope>
    <source>
        <strain evidence="9">Fsh4-2</strain>
    </source>
</reference>
<evidence type="ECO:0000313" key="9">
    <source>
        <dbReference type="EMBL" id="CCC56347.1"/>
    </source>
</evidence>
<dbReference type="SUPFAM" id="SSF47060">
    <property type="entry name" value="S15/NS1 RNA-binding domain"/>
    <property type="match status" value="1"/>
</dbReference>
<comment type="function">
    <text evidence="6 8">One of the primary rRNA binding proteins, it binds directly to 16S rRNA where it helps nucleate assembly of the platform of the 30S subunit by binding and bridging several RNA helices of the 16S rRNA.</text>
</comment>
<dbReference type="AlphaFoldDB" id="G0UF38"/>
<keyword evidence="3 6" id="KW-0689">Ribosomal protein</keyword>
<evidence type="ECO:0000256" key="6">
    <source>
        <dbReference type="HAMAP-Rule" id="MF_01343"/>
    </source>
</evidence>
<evidence type="ECO:0000256" key="4">
    <source>
        <dbReference type="ARBA" id="ARBA00023274"/>
    </source>
</evidence>
<dbReference type="PANTHER" id="PTHR23321">
    <property type="entry name" value="RIBOSOMAL PROTEIN S15, BACTERIAL AND ORGANELLAR"/>
    <property type="match status" value="1"/>
</dbReference>
<comment type="function">
    <text evidence="6">Forms an intersubunit bridge (bridge B4) with the 23S rRNA of the 50S subunit in the ribosome.</text>
</comment>
<dbReference type="HAMAP" id="MF_01343_B">
    <property type="entry name" value="Ribosomal_uS15_B"/>
    <property type="match status" value="1"/>
</dbReference>
<dbReference type="Pfam" id="PF00312">
    <property type="entry name" value="Ribosomal_S15"/>
    <property type="match status" value="1"/>
</dbReference>
<dbReference type="FunFam" id="1.10.287.10:FF:000002">
    <property type="entry name" value="30S ribosomal protein S15"/>
    <property type="match status" value="1"/>
</dbReference>
<dbReference type="InterPro" id="IPR005290">
    <property type="entry name" value="Ribosomal_uS15_bac-type"/>
</dbReference>
<evidence type="ECO:0000256" key="1">
    <source>
        <dbReference type="ARBA" id="ARBA00022730"/>
    </source>
</evidence>
<dbReference type="PANTHER" id="PTHR23321:SF26">
    <property type="entry name" value="SMALL RIBOSOMAL SUBUNIT PROTEIN US15M"/>
    <property type="match status" value="1"/>
</dbReference>
<evidence type="ECO:0000256" key="8">
    <source>
        <dbReference type="RuleBase" id="RU004524"/>
    </source>
</evidence>
<sequence length="96" mass="11195">MKGGYPTMAISAERKNEIINEFARHEGDTGSVEVQVAVLTADINELNGHMSEHNHDFHSQRGLMKKIGHRRNLLRYLRNKDVQRYRELIQKLGLRR</sequence>
<evidence type="ECO:0000256" key="2">
    <source>
        <dbReference type="ARBA" id="ARBA00022884"/>
    </source>
</evidence>
<gene>
    <name evidence="6" type="primary">rpsO</name>
    <name evidence="9" type="ORF">WT2_00342</name>
</gene>
<dbReference type="GO" id="GO:0003735">
    <property type="term" value="F:structural constituent of ribosome"/>
    <property type="evidence" value="ECO:0007669"/>
    <property type="project" value="InterPro"/>
</dbReference>
<evidence type="ECO:0000256" key="3">
    <source>
        <dbReference type="ARBA" id="ARBA00022980"/>
    </source>
</evidence>
<comment type="similarity">
    <text evidence="6 7">Belongs to the universal ribosomal protein uS15 family.</text>
</comment>
<organism evidence="9">
    <name type="scientific">Weissella thailandensis fsh4-2</name>
    <dbReference type="NCBI Taxonomy" id="1056112"/>
    <lineage>
        <taxon>Bacteria</taxon>
        <taxon>Bacillati</taxon>
        <taxon>Bacillota</taxon>
        <taxon>Bacilli</taxon>
        <taxon>Lactobacillales</taxon>
        <taxon>Lactobacillaceae</taxon>
        <taxon>Weissella</taxon>
    </lineage>
</organism>
<comment type="subunit">
    <text evidence="5 6">Part of the 30S ribosomal subunit. Forms a bridge to the 50S subunit in the 70S ribosome, contacting the 23S rRNA.</text>
</comment>
<proteinExistence type="inferred from homology"/>
<dbReference type="GO" id="GO:0006412">
    <property type="term" value="P:translation"/>
    <property type="evidence" value="ECO:0007669"/>
    <property type="project" value="UniProtKB-UniRule"/>
</dbReference>
<dbReference type="Gene3D" id="6.10.250.3130">
    <property type="match status" value="1"/>
</dbReference>
<dbReference type="InterPro" id="IPR000589">
    <property type="entry name" value="Ribosomal_uS15"/>
</dbReference>
<dbReference type="GO" id="GO:0022627">
    <property type="term" value="C:cytosolic small ribosomal subunit"/>
    <property type="evidence" value="ECO:0007669"/>
    <property type="project" value="TreeGrafter"/>
</dbReference>
<dbReference type="EMBL" id="HE575148">
    <property type="protein sequence ID" value="CCC56347.1"/>
    <property type="molecule type" value="Genomic_DNA"/>
</dbReference>